<keyword evidence="4" id="KW-0597">Phosphoprotein</keyword>
<dbReference type="OrthoDB" id="2521613at2"/>
<keyword evidence="7" id="KW-0175">Coiled coil</keyword>
<proteinExistence type="predicted"/>
<dbReference type="PRINTS" id="PR00344">
    <property type="entry name" value="BCTRLSENSOR"/>
</dbReference>
<dbReference type="Gene3D" id="6.10.340.10">
    <property type="match status" value="1"/>
</dbReference>
<dbReference type="EC" id="2.7.13.3" evidence="3"/>
<feature type="domain" description="HAMP" evidence="10">
    <location>
        <begin position="191"/>
        <end position="244"/>
    </location>
</feature>
<dbReference type="CDD" id="cd00082">
    <property type="entry name" value="HisKA"/>
    <property type="match status" value="1"/>
</dbReference>
<dbReference type="InterPro" id="IPR005467">
    <property type="entry name" value="His_kinase_dom"/>
</dbReference>
<keyword evidence="8" id="KW-1133">Transmembrane helix</keyword>
<evidence type="ECO:0000256" key="8">
    <source>
        <dbReference type="SAM" id="Phobius"/>
    </source>
</evidence>
<evidence type="ECO:0000313" key="11">
    <source>
        <dbReference type="EMBL" id="RDV25566.1"/>
    </source>
</evidence>
<comment type="subcellular location">
    <subcellularLocation>
        <location evidence="2">Membrane</location>
    </subcellularLocation>
</comment>
<dbReference type="PROSITE" id="PS50885">
    <property type="entry name" value="HAMP"/>
    <property type="match status" value="1"/>
</dbReference>
<dbReference type="Pfam" id="PF02518">
    <property type="entry name" value="HATPase_c"/>
    <property type="match status" value="1"/>
</dbReference>
<dbReference type="SUPFAM" id="SSF47384">
    <property type="entry name" value="Homodimeric domain of signal transducing histidine kinase"/>
    <property type="match status" value="1"/>
</dbReference>
<dbReference type="InterPro" id="IPR036097">
    <property type="entry name" value="HisK_dim/P_sf"/>
</dbReference>
<evidence type="ECO:0000256" key="2">
    <source>
        <dbReference type="ARBA" id="ARBA00004370"/>
    </source>
</evidence>
<evidence type="ECO:0000256" key="1">
    <source>
        <dbReference type="ARBA" id="ARBA00000085"/>
    </source>
</evidence>
<dbReference type="GO" id="GO:0000155">
    <property type="term" value="F:phosphorelay sensor kinase activity"/>
    <property type="evidence" value="ECO:0007669"/>
    <property type="project" value="InterPro"/>
</dbReference>
<dbReference type="PROSITE" id="PS50109">
    <property type="entry name" value="HIS_KIN"/>
    <property type="match status" value="1"/>
</dbReference>
<feature type="transmembrane region" description="Helical" evidence="8">
    <location>
        <begin position="168"/>
        <end position="187"/>
    </location>
</feature>
<accession>A0A3D8M716</accession>
<organism evidence="11 12">
    <name type="scientific">Alteromonas aestuariivivens</name>
    <dbReference type="NCBI Taxonomy" id="1938339"/>
    <lineage>
        <taxon>Bacteria</taxon>
        <taxon>Pseudomonadati</taxon>
        <taxon>Pseudomonadota</taxon>
        <taxon>Gammaproteobacteria</taxon>
        <taxon>Alteromonadales</taxon>
        <taxon>Alteromonadaceae</taxon>
        <taxon>Alteromonas/Salinimonas group</taxon>
        <taxon>Alteromonas</taxon>
    </lineage>
</organism>
<gene>
    <name evidence="11" type="ORF">DXV75_09750</name>
</gene>
<keyword evidence="12" id="KW-1185">Reference proteome</keyword>
<feature type="coiled-coil region" evidence="7">
    <location>
        <begin position="239"/>
        <end position="291"/>
    </location>
</feature>
<dbReference type="InterPro" id="IPR003661">
    <property type="entry name" value="HisK_dim/P_dom"/>
</dbReference>
<feature type="transmembrane region" description="Helical" evidence="8">
    <location>
        <begin position="12"/>
        <end position="35"/>
    </location>
</feature>
<keyword evidence="5" id="KW-0808">Transferase</keyword>
<dbReference type="Proteomes" id="UP000256561">
    <property type="component" value="Unassembled WGS sequence"/>
</dbReference>
<keyword evidence="8" id="KW-0472">Membrane</keyword>
<keyword evidence="6 11" id="KW-0418">Kinase</keyword>
<dbReference type="CDD" id="cd00075">
    <property type="entry name" value="HATPase"/>
    <property type="match status" value="1"/>
</dbReference>
<dbReference type="AlphaFoldDB" id="A0A3D8M716"/>
<dbReference type="InterPro" id="IPR036890">
    <property type="entry name" value="HATPase_C_sf"/>
</dbReference>
<dbReference type="Gene3D" id="3.30.565.10">
    <property type="entry name" value="Histidine kinase-like ATPase, C-terminal domain"/>
    <property type="match status" value="1"/>
</dbReference>
<name>A0A3D8M716_9ALTE</name>
<dbReference type="GO" id="GO:0016020">
    <property type="term" value="C:membrane"/>
    <property type="evidence" value="ECO:0007669"/>
    <property type="project" value="UniProtKB-SubCell"/>
</dbReference>
<dbReference type="InterPro" id="IPR003594">
    <property type="entry name" value="HATPase_dom"/>
</dbReference>
<dbReference type="InterPro" id="IPR004358">
    <property type="entry name" value="Sig_transdc_His_kin-like_C"/>
</dbReference>
<keyword evidence="8" id="KW-0812">Transmembrane</keyword>
<evidence type="ECO:0000256" key="3">
    <source>
        <dbReference type="ARBA" id="ARBA00012438"/>
    </source>
</evidence>
<evidence type="ECO:0000259" key="10">
    <source>
        <dbReference type="PROSITE" id="PS50885"/>
    </source>
</evidence>
<evidence type="ECO:0000256" key="5">
    <source>
        <dbReference type="ARBA" id="ARBA00022679"/>
    </source>
</evidence>
<dbReference type="RefSeq" id="WP_115593219.1">
    <property type="nucleotide sequence ID" value="NZ_QRHA01000006.1"/>
</dbReference>
<dbReference type="Gene3D" id="1.10.287.130">
    <property type="match status" value="1"/>
</dbReference>
<evidence type="ECO:0000256" key="4">
    <source>
        <dbReference type="ARBA" id="ARBA00022553"/>
    </source>
</evidence>
<dbReference type="SMART" id="SM00387">
    <property type="entry name" value="HATPase_c"/>
    <property type="match status" value="1"/>
</dbReference>
<dbReference type="PANTHER" id="PTHR43065:SF47">
    <property type="match status" value="1"/>
</dbReference>
<evidence type="ECO:0000256" key="7">
    <source>
        <dbReference type="SAM" id="Coils"/>
    </source>
</evidence>
<evidence type="ECO:0000313" key="12">
    <source>
        <dbReference type="Proteomes" id="UP000256561"/>
    </source>
</evidence>
<dbReference type="EMBL" id="QRHA01000006">
    <property type="protein sequence ID" value="RDV25566.1"/>
    <property type="molecule type" value="Genomic_DNA"/>
</dbReference>
<dbReference type="SUPFAM" id="SSF55874">
    <property type="entry name" value="ATPase domain of HSP90 chaperone/DNA topoisomerase II/histidine kinase"/>
    <property type="match status" value="1"/>
</dbReference>
<protein>
    <recommendedName>
        <fullName evidence="3">histidine kinase</fullName>
        <ecNumber evidence="3">2.7.13.3</ecNumber>
    </recommendedName>
</protein>
<comment type="caution">
    <text evidence="11">The sequence shown here is derived from an EMBL/GenBank/DDBJ whole genome shotgun (WGS) entry which is preliminary data.</text>
</comment>
<dbReference type="InterPro" id="IPR003660">
    <property type="entry name" value="HAMP_dom"/>
</dbReference>
<dbReference type="PANTHER" id="PTHR43065">
    <property type="entry name" value="SENSOR HISTIDINE KINASE"/>
    <property type="match status" value="1"/>
</dbReference>
<sequence length="550" mass="62150">MTDSTVRLSIRSLFLWVVMAIATITLVISSSLSMYTQIKTYREELTAQVEMLAELISFNAAGYLIDGDRDSADKRLKSLSAAPIVLNVHIYRRNPEFGELALFTRYQREGHPQVESKSTQLLNYLSPKISDAVIEIAREVTDDNKNRVGYVYLRASADSFNQLVGQSILLNLSVMFIMMVVSFLLALRLKRIITDPIEHLSEFLRRTSRHRDYSARSQSPNIREFSILSEAINVMLSRIQEYMQKQQIAEERHRKLNASLEDMVNQRTLALKDANQELIQTLEKLHQFQRQIVQNEKMASLGDMVAGVAHEVNTPIGLGVTASTMMLDRLVDIEKEFESKTLKASTMRKFLTESQENLNIIYRNLNRAAELISSFKQVAVDQTSESSRSFCFAQLVNEILLSLRPRLKKLPHTIHVDCDPTLTVNTKAGPINQILINLIMNSILHGFEGMENGEINITAELLPSDKLKLVYRDNGRGIPNHIRKRVFDPFVTTKRGQGGSGLGMHLVYNLVTQALNGTIALTSEEGNGVEFVIVFPVASTENRAQLKLNH</sequence>
<reference evidence="12" key="1">
    <citation type="submission" date="2018-08" db="EMBL/GenBank/DDBJ databases">
        <authorList>
            <person name="Zhang J."/>
            <person name="Du Z.-J."/>
        </authorList>
    </citation>
    <scope>NUCLEOTIDE SEQUENCE [LARGE SCALE GENOMIC DNA]</scope>
    <source>
        <strain evidence="12">KCTC 52655</strain>
    </source>
</reference>
<evidence type="ECO:0000259" key="9">
    <source>
        <dbReference type="PROSITE" id="PS50109"/>
    </source>
</evidence>
<feature type="domain" description="Histidine kinase" evidence="9">
    <location>
        <begin position="307"/>
        <end position="539"/>
    </location>
</feature>
<evidence type="ECO:0000256" key="6">
    <source>
        <dbReference type="ARBA" id="ARBA00022777"/>
    </source>
</evidence>
<comment type="catalytic activity">
    <reaction evidence="1">
        <text>ATP + protein L-histidine = ADP + protein N-phospho-L-histidine.</text>
        <dbReference type="EC" id="2.7.13.3"/>
    </reaction>
</comment>